<evidence type="ECO:0000313" key="4">
    <source>
        <dbReference type="Proteomes" id="UP000295008"/>
    </source>
</evidence>
<comment type="caution">
    <text evidence="3">The sequence shown here is derived from an EMBL/GenBank/DDBJ whole genome shotgun (WGS) entry which is preliminary data.</text>
</comment>
<proteinExistence type="predicted"/>
<dbReference type="InterPro" id="IPR006837">
    <property type="entry name" value="Divergent_DAC"/>
</dbReference>
<dbReference type="InterPro" id="IPR011330">
    <property type="entry name" value="Glyco_hydro/deAcase_b/a-brl"/>
</dbReference>
<dbReference type="Proteomes" id="UP000295008">
    <property type="component" value="Unassembled WGS sequence"/>
</dbReference>
<accession>A0A4R1QR20</accession>
<evidence type="ECO:0000313" key="3">
    <source>
        <dbReference type="EMBL" id="TCL55363.1"/>
    </source>
</evidence>
<feature type="region of interest" description="Disordered" evidence="1">
    <location>
        <begin position="198"/>
        <end position="230"/>
    </location>
</feature>
<dbReference type="CDD" id="cd10936">
    <property type="entry name" value="CE4_DAC2"/>
    <property type="match status" value="1"/>
</dbReference>
<keyword evidence="4" id="KW-1185">Reference proteome</keyword>
<dbReference type="PANTHER" id="PTHR30105:SF2">
    <property type="entry name" value="DIVERGENT POLYSACCHARIDE DEACETYLASE SUPERFAMILY"/>
    <property type="match status" value="1"/>
</dbReference>
<evidence type="ECO:0000256" key="2">
    <source>
        <dbReference type="SAM" id="Phobius"/>
    </source>
</evidence>
<dbReference type="Pfam" id="PF04748">
    <property type="entry name" value="Polysacc_deac_2"/>
    <property type="match status" value="1"/>
</dbReference>
<keyword evidence="2" id="KW-0812">Transmembrane</keyword>
<dbReference type="EMBL" id="SLUN01000056">
    <property type="protein sequence ID" value="TCL55363.1"/>
    <property type="molecule type" value="Genomic_DNA"/>
</dbReference>
<name>A0A4R1QR20_HYDET</name>
<gene>
    <name evidence="3" type="ORF">EDC14_105615</name>
</gene>
<evidence type="ECO:0000256" key="1">
    <source>
        <dbReference type="SAM" id="MobiDB-lite"/>
    </source>
</evidence>
<feature type="transmembrane region" description="Helical" evidence="2">
    <location>
        <begin position="12"/>
        <end position="29"/>
    </location>
</feature>
<dbReference type="GO" id="GO:0005975">
    <property type="term" value="P:carbohydrate metabolic process"/>
    <property type="evidence" value="ECO:0007669"/>
    <property type="project" value="InterPro"/>
</dbReference>
<reference evidence="3 4" key="1">
    <citation type="submission" date="2019-03" db="EMBL/GenBank/DDBJ databases">
        <title>Genomic Encyclopedia of Type Strains, Phase IV (KMG-IV): sequencing the most valuable type-strain genomes for metagenomic binning, comparative biology and taxonomic classification.</title>
        <authorList>
            <person name="Goeker M."/>
        </authorList>
    </citation>
    <scope>NUCLEOTIDE SEQUENCE [LARGE SCALE GENOMIC DNA]</scope>
    <source>
        <strain evidence="3 4">LX-B</strain>
    </source>
</reference>
<keyword evidence="2" id="KW-1133">Transmembrane helix</keyword>
<keyword evidence="2" id="KW-0472">Membrane</keyword>
<dbReference type="PANTHER" id="PTHR30105">
    <property type="entry name" value="UNCHARACTERIZED YIBQ-RELATED"/>
    <property type="match status" value="1"/>
</dbReference>
<feature type="compositionally biased region" description="Pro residues" evidence="1">
    <location>
        <begin position="199"/>
        <end position="226"/>
    </location>
</feature>
<sequence length="462" mass="51267">MRPLSSAAKTAFIFYAVFAVFLLMVDHWIPGIVPAAAPAAAPGQELVFERPGTVDLVFLQDSLDESWGHWLSSRGWRPGDLIRGQEAQLMTREYPRNRLRWVKSRTRLELPAVAEREELVDMAWEWRNLVTSQGLFIRRTDWGVNRGNVWVRLESEARIRLSGKALRLPMAELLISQRLSPGKPLVWNWRGLIPEPHPKLPPAPPPIASQPEPPPQPQSPPPPRPTAAPVRPELPAVQYRAKVALIIDDVGFVRGPADAMLQVPASLTWSVLPFTPYAAEYIEAARERGFEIMLHLPLEPLNAAHNNPGPGLIKAEWPEEQIIRQLDADLAQVPGAVGLNNHMGSAGTHDDRLMEILMKALKERGIFFVDSNTGDGAHPSVAGKYAREYRVPYAKRRIFIDNSSDPESKKNALRQLMALALAEGEAIGIGHVREGTAEAIRAVLPEFAEAGVRIVPVSELVQ</sequence>
<dbReference type="SUPFAM" id="SSF88713">
    <property type="entry name" value="Glycoside hydrolase/deacetylase"/>
    <property type="match status" value="1"/>
</dbReference>
<dbReference type="Gene3D" id="3.20.20.370">
    <property type="entry name" value="Glycoside hydrolase/deacetylase"/>
    <property type="match status" value="1"/>
</dbReference>
<dbReference type="AlphaFoldDB" id="A0A4R1QR20"/>
<dbReference type="RefSeq" id="WP_132017712.1">
    <property type="nucleotide sequence ID" value="NZ_SLUN01000056.1"/>
</dbReference>
<organism evidence="3 4">
    <name type="scientific">Hydrogenispora ethanolica</name>
    <dbReference type="NCBI Taxonomy" id="1082276"/>
    <lineage>
        <taxon>Bacteria</taxon>
        <taxon>Bacillati</taxon>
        <taxon>Bacillota</taxon>
        <taxon>Hydrogenispora</taxon>
    </lineage>
</organism>
<dbReference type="OrthoDB" id="9784811at2"/>
<protein>
    <submittedName>
        <fullName evidence="3">Polysaccharide deacetylase 2 family uncharacterized protein YibQ</fullName>
    </submittedName>
</protein>